<dbReference type="PROSITE" id="PS01144">
    <property type="entry name" value="RIBOSOMAL_L31E"/>
    <property type="match status" value="1"/>
</dbReference>
<accession>A0AAV7Y817</accession>
<dbReference type="SUPFAM" id="SSF54575">
    <property type="entry name" value="Ribosomal protein L31e"/>
    <property type="match status" value="1"/>
</dbReference>
<dbReference type="AlphaFoldDB" id="A0AAV7Y817"/>
<evidence type="ECO:0000256" key="1">
    <source>
        <dbReference type="ARBA" id="ARBA00010808"/>
    </source>
</evidence>
<evidence type="ECO:0000256" key="2">
    <source>
        <dbReference type="ARBA" id="ARBA00022980"/>
    </source>
</evidence>
<dbReference type="Pfam" id="PF01198">
    <property type="entry name" value="Ribosomal_L31e"/>
    <property type="match status" value="1"/>
</dbReference>
<dbReference type="Gene3D" id="3.10.440.10">
    <property type="match status" value="1"/>
</dbReference>
<evidence type="ECO:0000256" key="3">
    <source>
        <dbReference type="ARBA" id="ARBA00023274"/>
    </source>
</evidence>
<dbReference type="GO" id="GO:0003735">
    <property type="term" value="F:structural constituent of ribosome"/>
    <property type="evidence" value="ECO:0007669"/>
    <property type="project" value="InterPro"/>
</dbReference>
<reference evidence="4" key="1">
    <citation type="submission" date="2022-08" db="EMBL/GenBank/DDBJ databases">
        <title>Novel sulphate-reducing endosymbionts in the free-living metamonad Anaeramoeba.</title>
        <authorList>
            <person name="Jerlstrom-Hultqvist J."/>
            <person name="Cepicka I."/>
            <person name="Gallot-Lavallee L."/>
            <person name="Salas-Leiva D."/>
            <person name="Curtis B.A."/>
            <person name="Zahonova K."/>
            <person name="Pipaliya S."/>
            <person name="Dacks J."/>
            <person name="Roger A.J."/>
        </authorList>
    </citation>
    <scope>NUCLEOTIDE SEQUENCE</scope>
    <source>
        <strain evidence="4">Busselton2</strain>
    </source>
</reference>
<evidence type="ECO:0000313" key="4">
    <source>
        <dbReference type="EMBL" id="KAJ3425963.1"/>
    </source>
</evidence>
<dbReference type="InterPro" id="IPR000054">
    <property type="entry name" value="Ribosomal_eL31"/>
</dbReference>
<keyword evidence="3" id="KW-0687">Ribonucleoprotein</keyword>
<dbReference type="EMBL" id="JANTQA010000070">
    <property type="protein sequence ID" value="KAJ3425963.1"/>
    <property type="molecule type" value="Genomic_DNA"/>
</dbReference>
<proteinExistence type="inferred from homology"/>
<comment type="caution">
    <text evidence="4">The sequence shown here is derived from an EMBL/GenBank/DDBJ whole genome shotgun (WGS) entry which is preliminary data.</text>
</comment>
<dbReference type="GO" id="GO:0022625">
    <property type="term" value="C:cytosolic large ribosomal subunit"/>
    <property type="evidence" value="ECO:0007669"/>
    <property type="project" value="TreeGrafter"/>
</dbReference>
<dbReference type="NCBIfam" id="NF002258">
    <property type="entry name" value="PRK01192.1-1"/>
    <property type="match status" value="1"/>
</dbReference>
<dbReference type="FunFam" id="3.10.440.10:FF:000001">
    <property type="entry name" value="60S ribosomal protein L31"/>
    <property type="match status" value="1"/>
</dbReference>
<dbReference type="InterPro" id="IPR020052">
    <property type="entry name" value="Ribosomal_eL31_CS"/>
</dbReference>
<protein>
    <submittedName>
        <fullName evidence="4">60S ribosomal protein L31</fullName>
    </submittedName>
</protein>
<dbReference type="InterPro" id="IPR023621">
    <property type="entry name" value="Ribosomal_eL31_dom_sf"/>
</dbReference>
<organism evidence="4 5">
    <name type="scientific">Anaeramoeba flamelloides</name>
    <dbReference type="NCBI Taxonomy" id="1746091"/>
    <lineage>
        <taxon>Eukaryota</taxon>
        <taxon>Metamonada</taxon>
        <taxon>Anaeramoebidae</taxon>
        <taxon>Anaeramoeba</taxon>
    </lineage>
</organism>
<name>A0AAV7Y817_9EUKA</name>
<dbReference type="SMART" id="SM01380">
    <property type="entry name" value="Ribosomal_L31e"/>
    <property type="match status" value="1"/>
</dbReference>
<evidence type="ECO:0000313" key="5">
    <source>
        <dbReference type="Proteomes" id="UP001146793"/>
    </source>
</evidence>
<dbReference type="Proteomes" id="UP001146793">
    <property type="component" value="Unassembled WGS sequence"/>
</dbReference>
<comment type="similarity">
    <text evidence="1">Belongs to the eukaryotic ribosomal protein eL31 family.</text>
</comment>
<sequence>MSQKSKNWKDKKPKAEIVTREYTIHLHKLLHNVSYKRRAPKAIKVIKQFTNREMGTKDVRVDPEVNKFIWSKGIKNVPFRIRVRLERQINEDEEAKEKLYTRVTYVPTKNFKGLTTKVIN</sequence>
<gene>
    <name evidence="4" type="ORF">M0812_28410</name>
</gene>
<dbReference type="CDD" id="cd00463">
    <property type="entry name" value="Ribosomal_L31e"/>
    <property type="match status" value="1"/>
</dbReference>
<dbReference type="PANTHER" id="PTHR10956:SF0">
    <property type="entry name" value="60S RIBOSOMAL PROTEIN L31"/>
    <property type="match status" value="1"/>
</dbReference>
<dbReference type="PANTHER" id="PTHR10956">
    <property type="entry name" value="60S RIBOSOMAL PROTEIN L31"/>
    <property type="match status" value="1"/>
</dbReference>
<dbReference type="HAMAP" id="MF_00410">
    <property type="entry name" value="Ribosomal_eL31"/>
    <property type="match status" value="1"/>
</dbReference>
<dbReference type="GO" id="GO:0002181">
    <property type="term" value="P:cytoplasmic translation"/>
    <property type="evidence" value="ECO:0007669"/>
    <property type="project" value="TreeGrafter"/>
</dbReference>
<keyword evidence="2 4" id="KW-0689">Ribosomal protein</keyword>